<evidence type="ECO:0000256" key="1">
    <source>
        <dbReference type="SAM" id="MobiDB-lite"/>
    </source>
</evidence>
<protein>
    <submittedName>
        <fullName evidence="2">Uncharacterized protein</fullName>
    </submittedName>
</protein>
<reference evidence="2 3" key="1">
    <citation type="submission" date="2021-12" db="EMBL/GenBank/DDBJ databases">
        <title>High titer production of polyol ester of fatty acids by Rhodotorula paludigena BS15 towards product separation-free biomass refinery.</title>
        <authorList>
            <person name="Mano J."/>
            <person name="Ono H."/>
            <person name="Tanaka T."/>
            <person name="Naito K."/>
            <person name="Sushida H."/>
            <person name="Ike M."/>
            <person name="Tokuyasu K."/>
            <person name="Kitaoka M."/>
        </authorList>
    </citation>
    <scope>NUCLEOTIDE SEQUENCE [LARGE SCALE GENOMIC DNA]</scope>
    <source>
        <strain evidence="2 3">BS15</strain>
    </source>
</reference>
<feature type="compositionally biased region" description="Polar residues" evidence="1">
    <location>
        <begin position="25"/>
        <end position="38"/>
    </location>
</feature>
<organism evidence="2 3">
    <name type="scientific">Rhodotorula paludigena</name>
    <dbReference type="NCBI Taxonomy" id="86838"/>
    <lineage>
        <taxon>Eukaryota</taxon>
        <taxon>Fungi</taxon>
        <taxon>Dikarya</taxon>
        <taxon>Basidiomycota</taxon>
        <taxon>Pucciniomycotina</taxon>
        <taxon>Microbotryomycetes</taxon>
        <taxon>Sporidiobolales</taxon>
        <taxon>Sporidiobolaceae</taxon>
        <taxon>Rhodotorula</taxon>
    </lineage>
</organism>
<evidence type="ECO:0000313" key="2">
    <source>
        <dbReference type="EMBL" id="GJN91302.1"/>
    </source>
</evidence>
<dbReference type="AlphaFoldDB" id="A0AAV5GPK5"/>
<comment type="caution">
    <text evidence="2">The sequence shown here is derived from an EMBL/GenBank/DDBJ whole genome shotgun (WGS) entry which is preliminary data.</text>
</comment>
<accession>A0AAV5GPK5</accession>
<name>A0AAV5GPK5_9BASI</name>
<feature type="region of interest" description="Disordered" evidence="1">
    <location>
        <begin position="1"/>
        <end position="80"/>
    </location>
</feature>
<sequence length="80" mass="8273">MGPIDTLKSVVGVSDRNDGREKETGQSSTLPPAGQLQSDEPPRFQGPGGPEAPQNGGEAKYERVGMRPAGQPAGPPFTEG</sequence>
<dbReference type="EMBL" id="BQKY01000008">
    <property type="protein sequence ID" value="GJN91302.1"/>
    <property type="molecule type" value="Genomic_DNA"/>
</dbReference>
<feature type="compositionally biased region" description="Basic and acidic residues" evidence="1">
    <location>
        <begin position="15"/>
        <end position="24"/>
    </location>
</feature>
<gene>
    <name evidence="2" type="ORF">Rhopal_004321-T1</name>
</gene>
<evidence type="ECO:0000313" key="3">
    <source>
        <dbReference type="Proteomes" id="UP001342314"/>
    </source>
</evidence>
<dbReference type="Proteomes" id="UP001342314">
    <property type="component" value="Unassembled WGS sequence"/>
</dbReference>
<proteinExistence type="predicted"/>
<keyword evidence="3" id="KW-1185">Reference proteome</keyword>